<evidence type="ECO:0000256" key="6">
    <source>
        <dbReference type="ARBA" id="ARBA00022669"/>
    </source>
</evidence>
<dbReference type="Gene3D" id="3.30.60.10">
    <property type="entry name" value="Endochitinase-like"/>
    <property type="match status" value="2"/>
</dbReference>
<dbReference type="CDD" id="cd06922">
    <property type="entry name" value="ChtBD1_GH18_1"/>
    <property type="match status" value="1"/>
</dbReference>
<protein>
    <recommendedName>
        <fullName evidence="4">chitinase</fullName>
        <ecNumber evidence="4">3.2.1.14</ecNumber>
    </recommendedName>
</protein>
<evidence type="ECO:0000256" key="2">
    <source>
        <dbReference type="ARBA" id="ARBA00004613"/>
    </source>
</evidence>
<dbReference type="InterPro" id="IPR036861">
    <property type="entry name" value="Endochitinase-like_sf"/>
</dbReference>
<keyword evidence="6 14" id="KW-0147">Chitin-binding</keyword>
<dbReference type="CDD" id="cd00035">
    <property type="entry name" value="ChtBD1"/>
    <property type="match status" value="1"/>
</dbReference>
<accession>F9F6U1</accession>
<name>F9F6U1_FUSOF</name>
<dbReference type="PANTHER" id="PTHR11177">
    <property type="entry name" value="CHITINASE"/>
    <property type="match status" value="1"/>
</dbReference>
<keyword evidence="13" id="KW-0624">Polysaccharide degradation</keyword>
<dbReference type="GO" id="GO:0008061">
    <property type="term" value="F:chitin binding"/>
    <property type="evidence" value="ECO:0007669"/>
    <property type="project" value="UniProtKB-UniRule"/>
</dbReference>
<evidence type="ECO:0000259" key="18">
    <source>
        <dbReference type="PROSITE" id="PS51910"/>
    </source>
</evidence>
<evidence type="ECO:0000256" key="16">
    <source>
        <dbReference type="SAM" id="SignalP"/>
    </source>
</evidence>
<dbReference type="EC" id="3.2.1.14" evidence="4"/>
<comment type="caution">
    <text evidence="19">The sequence shown here is derived from an EMBL/GenBank/DDBJ whole genome shotgun (WGS) entry which is preliminary data.</text>
</comment>
<feature type="domain" description="Chitin-binding type-1" evidence="17">
    <location>
        <begin position="80"/>
        <end position="118"/>
    </location>
</feature>
<evidence type="ECO:0000256" key="3">
    <source>
        <dbReference type="ARBA" id="ARBA00008682"/>
    </source>
</evidence>
<dbReference type="InterPro" id="IPR001579">
    <property type="entry name" value="Glyco_hydro_18_chit_AS"/>
</dbReference>
<feature type="disulfide bond" evidence="14">
    <location>
        <begin position="133"/>
        <end position="145"/>
    </location>
</feature>
<evidence type="ECO:0000256" key="7">
    <source>
        <dbReference type="ARBA" id="ARBA00022729"/>
    </source>
</evidence>
<dbReference type="InterPro" id="IPR029070">
    <property type="entry name" value="Chitinase_insertion_sf"/>
</dbReference>
<dbReference type="InterPro" id="IPR001002">
    <property type="entry name" value="Chitin-bd_1"/>
</dbReference>
<dbReference type="InterPro" id="IPR001223">
    <property type="entry name" value="Glyco_hydro18_cat"/>
</dbReference>
<organism evidence="19">
    <name type="scientific">Fusarium oxysporum (strain Fo5176)</name>
    <name type="common">Fusarium vascular wilt</name>
    <dbReference type="NCBI Taxonomy" id="660025"/>
    <lineage>
        <taxon>Eukaryota</taxon>
        <taxon>Fungi</taxon>
        <taxon>Dikarya</taxon>
        <taxon>Ascomycota</taxon>
        <taxon>Pezizomycotina</taxon>
        <taxon>Sordariomycetes</taxon>
        <taxon>Hypocreomycetidae</taxon>
        <taxon>Hypocreales</taxon>
        <taxon>Nectriaceae</taxon>
        <taxon>Fusarium</taxon>
        <taxon>Fusarium oxysporum species complex</taxon>
    </lineage>
</organism>
<proteinExistence type="inferred from homology"/>
<dbReference type="PROSITE" id="PS50941">
    <property type="entry name" value="CHIT_BIND_I_2"/>
    <property type="match status" value="2"/>
</dbReference>
<evidence type="ECO:0000256" key="9">
    <source>
        <dbReference type="ARBA" id="ARBA00023024"/>
    </source>
</evidence>
<evidence type="ECO:0000259" key="17">
    <source>
        <dbReference type="PROSITE" id="PS50941"/>
    </source>
</evidence>
<evidence type="ECO:0000256" key="10">
    <source>
        <dbReference type="ARBA" id="ARBA00023180"/>
    </source>
</evidence>
<feature type="domain" description="GH18" evidence="18">
    <location>
        <begin position="174"/>
        <end position="532"/>
    </location>
</feature>
<comment type="caution">
    <text evidence="14">Lacks conserved residue(s) required for the propagation of feature annotation.</text>
</comment>
<dbReference type="OrthoDB" id="73875at2759"/>
<dbReference type="FunFam" id="3.10.50.10:FF:000003">
    <property type="entry name" value="Class V chitinase CHIT5b"/>
    <property type="match status" value="1"/>
</dbReference>
<dbReference type="Gene3D" id="3.20.20.80">
    <property type="entry name" value="Glycosidases"/>
    <property type="match status" value="1"/>
</dbReference>
<gene>
    <name evidence="19" type="ORF">FOXB_02116</name>
</gene>
<feature type="disulfide bond" evidence="14">
    <location>
        <begin position="89"/>
        <end position="101"/>
    </location>
</feature>
<dbReference type="InterPro" id="IPR011583">
    <property type="entry name" value="Chitinase_II/V-like_cat"/>
</dbReference>
<dbReference type="SMART" id="SM00636">
    <property type="entry name" value="Glyco_18"/>
    <property type="match status" value="1"/>
</dbReference>
<keyword evidence="5" id="KW-0964">Secreted</keyword>
<dbReference type="EMBL" id="AFQF01000693">
    <property type="protein sequence ID" value="EGU87357.1"/>
    <property type="molecule type" value="Genomic_DNA"/>
</dbReference>
<comment type="similarity">
    <text evidence="3">Belongs to the glycosyl hydrolase 18 family. Chitinase class V subfamily.</text>
</comment>
<sequence length="1568" mass="174418">MAGSRRFLPLLSVLLISFNCLAPALSAQSDFDAHLHRHLFHAPGHRHLTHVPRALSEPFHSTLPLTSRAAPGDTASSQGDYTCGPGKPCANEACCGPDGWCGYEPKYCGKGCQSNCDAKAECGKYAKKPGQECPLNVCCSQYGFCGTTKDFCAKGCQSNCNQPKPSAPKSNSRQRVIGYWEGWNSDHPCGTMTLGEIPVDMLTHLNIAFGYIDHDFKITNMDGVSPDLYRNVGNLKAKNPDLKVIIALGGWTFSDPGTKWQNIFPSLTSSRANRAIFIKNLLGFLSQYGYDGVDFDWEYPGAKDRGGSGQDAVNYVSLVKELRSAIESSGQDYIITFTAPTSYWYLRHFDPKGMEPYVDWINLMSYDLHGTWDSDNPIGSQVLAHSNLTEIDLALDLFWRVGVKPQNIVLGLGFYGRSFKLKSSSCWKPGCRFSGPGDKGPCTDTAGILSYREIQNILSKTGATSYHDKTAAVRYFVYNDNSWISYDDKETFKSKIEYANEMGLSGLMIWAIDQDDNDLSALSAVTDGVARNQSVDNFDLVDLKHIFPKDVMPADISDPHYGIITFGSGSESGELDPTNSGFGFLLAVGESHGLSQLRKREGKPEPFVFLDCPDNVFSHPINKTQKARVVCTSQDVEGCFRIKERGVEGTLVEMPDDCAPNSFARAISLEVARDQTIPESFASRSAPTSQVFEFSFDFDKLETRGDAKIAVRMDATNVKGYWDALVDSPGVETRSLESRYFSALNEDWKGVFRQEDKFDWDSGTSLKIKKDLSAPVFWQAAEHCPVGDEDYGEGIAAFASGNVDAEMFYSVSVVATSTRGSRTVNVKEANGFIKVTGKTDLVLGIGGMGRLDIDQAGQGNPVHKETPREYLGGHKVHAGAWWGSMNVSPYISHEYILATENGRNSVGERPDNAASFNGRLTARVESDFGNYAAIFPNTIDSEDIKRATEKRKKSIVTSARDDILYSGGGEDGSTITLGHYLTFGVSVDFVLPALIQGQPEHWTHPVDMMVQAQTLAQWVIAKDESSKACTDFSALNFFYQFAEGEDNFGWDDQGETMFYSETIDSNEPFCWAVDKSKRSLLDVPSSVNSTNLTAPTHLIKRGSKNPKDNWGVQFLNPNDALRMGADQFVQQHVDQSMGNIDCDNGRCTSCLDVEESRDCCGCVCMVCVWGARGDIEDCAECSSGADGIWPGNSVLKRSHSMATIGEGDGSDEVFDEDELNDLRSRVASIRLSHKEITVCDKKDLKSGLGYRYPAFPADVNKPWDGADGGKWDSISRYWGNASADCSDWTILKKATADVVHVGNGVTQRADYESEQFLLCCILFKDTERLTSCFSIAEHVYEAQFLSQFFTTWLVEGKVKRQRPAPGTTVGKVDCKWVSDWIIEADNSYPWEDPAGKEDIFSLLQLLHSELGNMVHQDRLTIALGRLNNKKQNEKGYKRMSSDEQLQLVKEHGLLFNYMNHDDVWEMWCDTYNAMRVHLVEFDKWYPKSKGDPDVTLADEWDKYHRVALDSIVLRSRETWKWLYDNRRSKGLIGTRIEGIWNTNWLLNTNSNTFHLKKECKNLPKTTIT</sequence>
<dbReference type="SUPFAM" id="SSF57016">
    <property type="entry name" value="Plant lectins/antimicrobial peptides"/>
    <property type="match status" value="2"/>
</dbReference>
<dbReference type="Gene3D" id="3.10.50.10">
    <property type="match status" value="1"/>
</dbReference>
<dbReference type="STRING" id="660025.F9F6U1"/>
<feature type="disulfide bond" evidence="14">
    <location>
        <begin position="156"/>
        <end position="160"/>
    </location>
</feature>
<dbReference type="PANTHER" id="PTHR11177:SF397">
    <property type="entry name" value="CHITINASE"/>
    <property type="match status" value="1"/>
</dbReference>
<keyword evidence="11" id="KW-0119">Carbohydrate metabolism</keyword>
<dbReference type="InterPro" id="IPR050314">
    <property type="entry name" value="Glycosyl_Hydrlase_18"/>
</dbReference>
<dbReference type="SMART" id="SM00270">
    <property type="entry name" value="ChtBD1"/>
    <property type="match status" value="2"/>
</dbReference>
<dbReference type="Pfam" id="PF00187">
    <property type="entry name" value="Chitin_bind_1"/>
    <property type="match status" value="1"/>
</dbReference>
<evidence type="ECO:0000256" key="5">
    <source>
        <dbReference type="ARBA" id="ARBA00022525"/>
    </source>
</evidence>
<evidence type="ECO:0000256" key="4">
    <source>
        <dbReference type="ARBA" id="ARBA00012729"/>
    </source>
</evidence>
<dbReference type="Pfam" id="PF00704">
    <property type="entry name" value="Glyco_hydro_18"/>
    <property type="match status" value="1"/>
</dbReference>
<comment type="subcellular location">
    <subcellularLocation>
        <location evidence="2">Secreted</location>
    </subcellularLocation>
</comment>
<reference evidence="19" key="1">
    <citation type="journal article" date="2012" name="Mol. Plant Microbe Interact.">
        <title>A highly conserved effector in Fusarium oxysporum is required for full virulence on Arabidopsis.</title>
        <authorList>
            <person name="Thatcher L.F."/>
            <person name="Gardiner D.M."/>
            <person name="Kazan K."/>
            <person name="Manners J."/>
        </authorList>
    </citation>
    <scope>NUCLEOTIDE SEQUENCE [LARGE SCALE GENOMIC DNA]</scope>
    <source>
        <strain evidence="19">Fo5176</strain>
    </source>
</reference>
<dbReference type="GO" id="GO:0006032">
    <property type="term" value="P:chitin catabolic process"/>
    <property type="evidence" value="ECO:0007669"/>
    <property type="project" value="UniProtKB-KW"/>
</dbReference>
<dbReference type="PROSITE" id="PS51910">
    <property type="entry name" value="GH18_2"/>
    <property type="match status" value="1"/>
</dbReference>
<evidence type="ECO:0000313" key="19">
    <source>
        <dbReference type="EMBL" id="EGU87357.1"/>
    </source>
</evidence>
<dbReference type="PROSITE" id="PS00026">
    <property type="entry name" value="CHIT_BIND_I_1"/>
    <property type="match status" value="1"/>
</dbReference>
<comment type="catalytic activity">
    <reaction evidence="1">
        <text>Random endo-hydrolysis of N-acetyl-beta-D-glucosaminide (1-&gt;4)-beta-linkages in chitin and chitodextrins.</text>
        <dbReference type="EC" id="3.2.1.14"/>
    </reaction>
</comment>
<evidence type="ECO:0000256" key="8">
    <source>
        <dbReference type="ARBA" id="ARBA00022801"/>
    </source>
</evidence>
<feature type="disulfide bond" evidence="14">
    <location>
        <begin position="138"/>
        <end position="152"/>
    </location>
</feature>
<evidence type="ECO:0000256" key="1">
    <source>
        <dbReference type="ARBA" id="ARBA00000822"/>
    </source>
</evidence>
<feature type="signal peptide" evidence="16">
    <location>
        <begin position="1"/>
        <end position="26"/>
    </location>
</feature>
<evidence type="ECO:0000256" key="11">
    <source>
        <dbReference type="ARBA" id="ARBA00023277"/>
    </source>
</evidence>
<evidence type="ECO:0000256" key="12">
    <source>
        <dbReference type="ARBA" id="ARBA00023295"/>
    </source>
</evidence>
<dbReference type="InterPro" id="IPR017853">
    <property type="entry name" value="GH"/>
</dbReference>
<dbReference type="PROSITE" id="PS01095">
    <property type="entry name" value="GH18_1"/>
    <property type="match status" value="1"/>
</dbReference>
<keyword evidence="9" id="KW-0146">Chitin degradation</keyword>
<dbReference type="InterPro" id="IPR018371">
    <property type="entry name" value="Chitin-binding_1_CS"/>
</dbReference>
<feature type="chain" id="PRO_5003382775" description="chitinase" evidence="16">
    <location>
        <begin position="27"/>
        <end position="1568"/>
    </location>
</feature>
<evidence type="ECO:0000256" key="13">
    <source>
        <dbReference type="ARBA" id="ARBA00023326"/>
    </source>
</evidence>
<keyword evidence="8 15" id="KW-0378">Hydrolase</keyword>
<feature type="domain" description="Chitin-binding type-1" evidence="17">
    <location>
        <begin position="119"/>
        <end position="162"/>
    </location>
</feature>
<dbReference type="SUPFAM" id="SSF54556">
    <property type="entry name" value="Chitinase insertion domain"/>
    <property type="match status" value="1"/>
</dbReference>
<dbReference type="SUPFAM" id="SSF51445">
    <property type="entry name" value="(Trans)glycosidases"/>
    <property type="match status" value="1"/>
</dbReference>
<keyword evidence="12 15" id="KW-0326">Glycosidase</keyword>
<dbReference type="GO" id="GO:0005576">
    <property type="term" value="C:extracellular region"/>
    <property type="evidence" value="ECO:0007669"/>
    <property type="project" value="UniProtKB-SubCell"/>
</dbReference>
<evidence type="ECO:0000256" key="14">
    <source>
        <dbReference type="PROSITE-ProRule" id="PRU00261"/>
    </source>
</evidence>
<keyword evidence="14" id="KW-1015">Disulfide bond</keyword>
<keyword evidence="10" id="KW-0325">Glycoprotein</keyword>
<keyword evidence="7 16" id="KW-0732">Signal</keyword>
<feature type="disulfide bond" evidence="14">
    <location>
        <begin position="112"/>
        <end position="116"/>
    </location>
</feature>
<evidence type="ECO:0000256" key="15">
    <source>
        <dbReference type="RuleBase" id="RU000489"/>
    </source>
</evidence>
<dbReference type="GO" id="GO:0000272">
    <property type="term" value="P:polysaccharide catabolic process"/>
    <property type="evidence" value="ECO:0007669"/>
    <property type="project" value="UniProtKB-KW"/>
</dbReference>
<dbReference type="GO" id="GO:0008843">
    <property type="term" value="F:endochitinase activity"/>
    <property type="evidence" value="ECO:0007669"/>
    <property type="project" value="UniProtKB-EC"/>
</dbReference>
<feature type="disulfide bond" evidence="14">
    <location>
        <begin position="94"/>
        <end position="108"/>
    </location>
</feature>